<proteinExistence type="predicted"/>
<protein>
    <recommendedName>
        <fullName evidence="3">NYN domain-containing protein</fullName>
    </recommendedName>
</protein>
<reference evidence="1 2" key="1">
    <citation type="submission" date="2024-02" db="EMBL/GenBank/DDBJ databases">
        <authorList>
            <person name="Chen Y."/>
            <person name="Shah S."/>
            <person name="Dougan E. K."/>
            <person name="Thang M."/>
            <person name="Chan C."/>
        </authorList>
    </citation>
    <scope>NUCLEOTIDE SEQUENCE [LARGE SCALE GENOMIC DNA]</scope>
</reference>
<accession>A0ABP0JTV5</accession>
<organism evidence="1 2">
    <name type="scientific">Durusdinium trenchii</name>
    <dbReference type="NCBI Taxonomy" id="1381693"/>
    <lineage>
        <taxon>Eukaryota</taxon>
        <taxon>Sar</taxon>
        <taxon>Alveolata</taxon>
        <taxon>Dinophyceae</taxon>
        <taxon>Suessiales</taxon>
        <taxon>Symbiodiniaceae</taxon>
        <taxon>Durusdinium</taxon>
    </lineage>
</organism>
<keyword evidence="2" id="KW-1185">Reference proteome</keyword>
<evidence type="ECO:0008006" key="3">
    <source>
        <dbReference type="Google" id="ProtNLM"/>
    </source>
</evidence>
<evidence type="ECO:0000313" key="1">
    <source>
        <dbReference type="EMBL" id="CAK9017553.1"/>
    </source>
</evidence>
<dbReference type="Proteomes" id="UP001642464">
    <property type="component" value="Unassembled WGS sequence"/>
</dbReference>
<evidence type="ECO:0000313" key="2">
    <source>
        <dbReference type="Proteomes" id="UP001642464"/>
    </source>
</evidence>
<dbReference type="EMBL" id="CAXAMM010008513">
    <property type="protein sequence ID" value="CAK9017553.1"/>
    <property type="molecule type" value="Genomic_DNA"/>
</dbReference>
<gene>
    <name evidence="1" type="ORF">SCF082_LOCUS13687</name>
</gene>
<comment type="caution">
    <text evidence="1">The sequence shown here is derived from an EMBL/GenBank/DDBJ whole genome shotgun (WGS) entry which is preliminary data.</text>
</comment>
<name>A0ABP0JTV5_9DINO</name>
<sequence>MLKAAMHDVECLALLTVDAGFVNTILEVEQSGIRSFVFIPLGKLQISRTYEAAGVHAVILKSQKTAGGKVIATLHDDGSGSVELAPAASSNKLAQHAFTARTDAVIYFLNSLGFEAHGYTIQSIAKFWFTNNLGSLVVYPADSGLAAVHEVISEEPRTSLWTSYYELGKLAFFLPHSAEGKMTKSKIQTYGNSGSHSIFRGGGPFILSDSDQLVEQVLRLFGYLDDEFNADLREAMLCFVNANGNKKKLKRRGMLPAFGETSVDVQSKLRRAFLSHDFSGQWQLMNKKSTEAMKPLQHIMNKAGFLQSTKNTEYCHVEIFEAMHAYMQQEGLPSMNTFNGRAWRILRANRRNPDWTGDVEF</sequence>